<dbReference type="GO" id="GO:0004822">
    <property type="term" value="F:isoleucine-tRNA ligase activity"/>
    <property type="evidence" value="ECO:0007669"/>
    <property type="project" value="UniProtKB-UniRule"/>
</dbReference>
<dbReference type="InterPro" id="IPR002300">
    <property type="entry name" value="aa-tRNA-synth_Ia"/>
</dbReference>
<feature type="binding site" evidence="10">
    <location>
        <position position="601"/>
    </location>
    <ligand>
        <name>L-isoleucyl-5'-AMP</name>
        <dbReference type="ChEBI" id="CHEBI:178002"/>
    </ligand>
</feature>
<dbReference type="GO" id="GO:0005829">
    <property type="term" value="C:cytosol"/>
    <property type="evidence" value="ECO:0007669"/>
    <property type="project" value="TreeGrafter"/>
</dbReference>
<dbReference type="InterPro" id="IPR002301">
    <property type="entry name" value="Ile-tRNA-ligase"/>
</dbReference>
<evidence type="ECO:0000256" key="4">
    <source>
        <dbReference type="ARBA" id="ARBA00022741"/>
    </source>
</evidence>
<dbReference type="InterPro" id="IPR050081">
    <property type="entry name" value="Ile-tRNA_ligase"/>
</dbReference>
<feature type="short sequence motif" description="'HIGH' region" evidence="10">
    <location>
        <begin position="59"/>
        <end position="69"/>
    </location>
</feature>
<comment type="catalytic activity">
    <reaction evidence="9 10">
        <text>tRNA(Ile) + L-isoleucine + ATP = L-isoleucyl-tRNA(Ile) + AMP + diphosphate</text>
        <dbReference type="Rhea" id="RHEA:11060"/>
        <dbReference type="Rhea" id="RHEA-COMP:9666"/>
        <dbReference type="Rhea" id="RHEA-COMP:9695"/>
        <dbReference type="ChEBI" id="CHEBI:30616"/>
        <dbReference type="ChEBI" id="CHEBI:33019"/>
        <dbReference type="ChEBI" id="CHEBI:58045"/>
        <dbReference type="ChEBI" id="CHEBI:78442"/>
        <dbReference type="ChEBI" id="CHEBI:78528"/>
        <dbReference type="ChEBI" id="CHEBI:456215"/>
        <dbReference type="EC" id="6.1.1.5"/>
    </reaction>
</comment>
<evidence type="ECO:0000259" key="11">
    <source>
        <dbReference type="Pfam" id="PF00133"/>
    </source>
</evidence>
<evidence type="ECO:0000259" key="12">
    <source>
        <dbReference type="Pfam" id="PF08264"/>
    </source>
</evidence>
<dbReference type="Gene3D" id="3.90.740.10">
    <property type="entry name" value="Valyl/Leucyl/Isoleucyl-tRNA synthetase, editing domain"/>
    <property type="match status" value="1"/>
</dbReference>
<dbReference type="EMBL" id="CP007139">
    <property type="protein sequence ID" value="AIE83473.1"/>
    <property type="molecule type" value="Genomic_DNA"/>
</dbReference>
<dbReference type="HAMAP" id="MF_02002">
    <property type="entry name" value="Ile_tRNA_synth_type1"/>
    <property type="match status" value="1"/>
</dbReference>
<dbReference type="GO" id="GO:0005524">
    <property type="term" value="F:ATP binding"/>
    <property type="evidence" value="ECO:0007669"/>
    <property type="project" value="UniProtKB-UniRule"/>
</dbReference>
<dbReference type="HOGENOM" id="CLU_001493_7_1_0"/>
<dbReference type="OrthoDB" id="9810365at2"/>
<keyword evidence="4 10" id="KW-0547">Nucleotide-binding</keyword>
<sequence length="964" mass="108970">MDLRSTLNLPDPNFTIPMKADLPKLEPTIQARWEAEGIYHRIQETRKDAPSFVLHDGPPYTNSPIHIGTALNKILKDLVVKSRTMMGFRAPYVPGYDNHGLPIEQTVMKKFQERKVTPSVVELRKACREHAAQYVDVQTSQFKRLGVFGLWERPYATMDYRFEAEIVRTFKRMVEGGYVYKGLRPTLWSPTSRTALADTEIVYHPDHVSKAIYVAFPLREDPNQIFAKYPCVDTIIWTTTPWTIPANLAVAFHPTLEYAVVAHWAEEGVVPPVSDTSAEQAPSTYYVVLHALVPRIADALGWKRYEVVERFDGITLDGASFSHPIFDRPSIAVMAEYVTTEDGTGVVHTAPSHGRDDFYTGQKYGLPVPNTVDERGVLTSEAGEFEGIYYKECDTVVVDRLREVGALLDVRDHVHSYPYAERDDKPVIFRATEQWFVAIDHNFLRDRMLQEIASIPLEEFTEHPPQEESKGVSWVPESGYNRIEAMVKNRPDWCISRQRPWGVGIPIFYGAKTRTPVLDPVAIESVARLVEREGSDAWFVTEPDGILPAGYTHPETGETEFTKETDVLDVWFDSGSTSLCVLEGNVYPEWKEHWPADVYLEGSDQHRGWFNSSLVIGTATRGAAPYRQVVTHGFVTDSEGRKMSKRLGNVVDPVEACEKYGADIIRIWVANVDYANDVPCTDALLKQLGEQYRTVRNTLRFLLGNLQGFDASVDVPLIDIDEWIVEQTELLVADCVESYRRYDFNTVITAVHNFCGKELSRFYLDAIKDRMYCEAPGSAQRQSGQAACRRVLLSLLKLVAPILVHTAEETWTLLRESALLDPGEPETVHAATFDPPSAERLAEIEGSSLQVRFAVLKAVRDDVFAAFEPWKSPETVKDSQDAIASVTLKGQPLETLRTFETYELANLFKMSWVELNEGEPSVSFRRSEFLKCDRSRLRRPDVETVVVDGAEISLTRRDRAVLGV</sequence>
<dbReference type="InterPro" id="IPR013155">
    <property type="entry name" value="M/V/L/I-tRNA-synth_anticd-bd"/>
</dbReference>
<comment type="domain">
    <text evidence="10">IleRS has two distinct active sites: one for aminoacylation and one for editing. The misactivated valine is translocated from the active site to the editing site, which sterically excludes the correctly activated isoleucine. The single editing site contains two valyl binding pockets, one specific for each substrate (Val-AMP or Val-tRNA(Ile)).</text>
</comment>
<dbReference type="Proteomes" id="UP000027982">
    <property type="component" value="Chromosome"/>
</dbReference>
<reference evidence="13 14" key="1">
    <citation type="journal article" date="2014" name="PLoS ONE">
        <title>The first complete genome sequence of the class fimbriimonadia in the phylum armatimonadetes.</title>
        <authorList>
            <person name="Hu Z.Y."/>
            <person name="Wang Y.Z."/>
            <person name="Im W.T."/>
            <person name="Wang S.Y."/>
            <person name="Zhao G.P."/>
            <person name="Zheng H.J."/>
            <person name="Quan Z.X."/>
        </authorList>
    </citation>
    <scope>NUCLEOTIDE SEQUENCE [LARGE SCALE GENOMIC DNA]</scope>
    <source>
        <strain evidence="13">Gsoil 348</strain>
    </source>
</reference>
<dbReference type="CDD" id="cd07960">
    <property type="entry name" value="Anticodon_Ia_Ile_BEm"/>
    <property type="match status" value="1"/>
</dbReference>
<feature type="short sequence motif" description="'KMSKS' region" evidence="10">
    <location>
        <begin position="642"/>
        <end position="646"/>
    </location>
</feature>
<protein>
    <recommendedName>
        <fullName evidence="10">Isoleucine--tRNA ligase</fullName>
        <ecNumber evidence="10">6.1.1.5</ecNumber>
    </recommendedName>
    <alternativeName>
        <fullName evidence="10">Isoleucyl-tRNA synthetase</fullName>
        <shortName evidence="10">IleRS</shortName>
    </alternativeName>
</protein>
<dbReference type="KEGG" id="fgi:OP10G_0105"/>
<dbReference type="SUPFAM" id="SSF52374">
    <property type="entry name" value="Nucleotidylyl transferase"/>
    <property type="match status" value="1"/>
</dbReference>
<evidence type="ECO:0000256" key="5">
    <source>
        <dbReference type="ARBA" id="ARBA00022840"/>
    </source>
</evidence>
<evidence type="ECO:0000313" key="13">
    <source>
        <dbReference type="EMBL" id="AIE83473.1"/>
    </source>
</evidence>
<dbReference type="EC" id="6.1.1.5" evidence="10"/>
<dbReference type="InterPro" id="IPR009008">
    <property type="entry name" value="Val/Leu/Ile-tRNA-synth_edit"/>
</dbReference>
<dbReference type="eggNOG" id="COG0060">
    <property type="taxonomic scope" value="Bacteria"/>
</dbReference>
<keyword evidence="3 10" id="KW-0436">Ligase</keyword>
<comment type="subunit">
    <text evidence="10">Monomer.</text>
</comment>
<evidence type="ECO:0000256" key="2">
    <source>
        <dbReference type="ARBA" id="ARBA00022490"/>
    </source>
</evidence>
<gene>
    <name evidence="10" type="primary">ileS</name>
    <name evidence="13" type="ORF">OP10G_0105</name>
</gene>
<comment type="caution">
    <text evidence="10">Lacks conserved residue(s) required for the propagation of feature annotation.</text>
</comment>
<organism evidence="13 14">
    <name type="scientific">Fimbriimonas ginsengisoli Gsoil 348</name>
    <dbReference type="NCBI Taxonomy" id="661478"/>
    <lineage>
        <taxon>Bacteria</taxon>
        <taxon>Bacillati</taxon>
        <taxon>Armatimonadota</taxon>
        <taxon>Fimbriimonadia</taxon>
        <taxon>Fimbriimonadales</taxon>
        <taxon>Fimbriimonadaceae</taxon>
        <taxon>Fimbriimonas</taxon>
    </lineage>
</organism>
<proteinExistence type="inferred from homology"/>
<keyword evidence="2 10" id="KW-0963">Cytoplasm</keyword>
<dbReference type="InterPro" id="IPR009080">
    <property type="entry name" value="tRNAsynth_Ia_anticodon-bd"/>
</dbReference>
<evidence type="ECO:0000256" key="10">
    <source>
        <dbReference type="HAMAP-Rule" id="MF_02002"/>
    </source>
</evidence>
<evidence type="ECO:0000313" key="14">
    <source>
        <dbReference type="Proteomes" id="UP000027982"/>
    </source>
</evidence>
<feature type="domain" description="Aminoacyl-tRNA synthetase class Ia" evidence="11">
    <location>
        <begin position="29"/>
        <end position="678"/>
    </location>
</feature>
<keyword evidence="6 10" id="KW-0648">Protein biosynthesis</keyword>
<dbReference type="InterPro" id="IPR023585">
    <property type="entry name" value="Ile-tRNA-ligase_type1"/>
</dbReference>
<dbReference type="RefSeq" id="WP_025227851.1">
    <property type="nucleotide sequence ID" value="NZ_CP007139.1"/>
</dbReference>
<evidence type="ECO:0000256" key="9">
    <source>
        <dbReference type="ARBA" id="ARBA00048359"/>
    </source>
</evidence>
<keyword evidence="14" id="KW-1185">Reference proteome</keyword>
<dbReference type="STRING" id="661478.OP10G_0105"/>
<comment type="similarity">
    <text evidence="1 10">Belongs to the class-I aminoacyl-tRNA synthetase family. IleS type 1 subfamily.</text>
</comment>
<dbReference type="SUPFAM" id="SSF50677">
    <property type="entry name" value="ValRS/IleRS/LeuRS editing domain"/>
    <property type="match status" value="1"/>
</dbReference>
<comment type="subcellular location">
    <subcellularLocation>
        <location evidence="10">Cytoplasm</location>
    </subcellularLocation>
</comment>
<comment type="function">
    <text evidence="8 10">Catalyzes the attachment of isoleucine to tRNA(Ile). As IleRS can inadvertently accommodate and process structurally similar amino acids such as valine, to avoid such errors it has two additional distinct tRNA(Ile)-dependent editing activities. One activity is designated as 'pretransfer' editing and involves the hydrolysis of activated Val-AMP. The other activity is designated 'posttransfer' editing and involves deacylation of mischarged Val-tRNA(Ile).</text>
</comment>
<dbReference type="AlphaFoldDB" id="A0A068NIP7"/>
<feature type="domain" description="Methionyl/Valyl/Leucyl/Isoleucyl-tRNA synthetase anticodon-binding" evidence="12">
    <location>
        <begin position="721"/>
        <end position="861"/>
    </location>
</feature>
<dbReference type="PANTHER" id="PTHR42765">
    <property type="entry name" value="SOLEUCYL-TRNA SYNTHETASE"/>
    <property type="match status" value="1"/>
</dbReference>
<dbReference type="SUPFAM" id="SSF47323">
    <property type="entry name" value="Anticodon-binding domain of a subclass of class I aminoacyl-tRNA synthetases"/>
    <property type="match status" value="1"/>
</dbReference>
<dbReference type="InterPro" id="IPR014729">
    <property type="entry name" value="Rossmann-like_a/b/a_fold"/>
</dbReference>
<evidence type="ECO:0000256" key="8">
    <source>
        <dbReference type="ARBA" id="ARBA00025217"/>
    </source>
</evidence>
<accession>A0A068NIP7</accession>
<dbReference type="InterPro" id="IPR033708">
    <property type="entry name" value="Anticodon_Ile_BEm"/>
</dbReference>
<keyword evidence="5 10" id="KW-0067">ATP-binding</keyword>
<dbReference type="Pfam" id="PF00133">
    <property type="entry name" value="tRNA-synt_1"/>
    <property type="match status" value="1"/>
</dbReference>
<evidence type="ECO:0000256" key="1">
    <source>
        <dbReference type="ARBA" id="ARBA00006887"/>
    </source>
</evidence>
<evidence type="ECO:0000256" key="6">
    <source>
        <dbReference type="ARBA" id="ARBA00022917"/>
    </source>
</evidence>
<evidence type="ECO:0000256" key="7">
    <source>
        <dbReference type="ARBA" id="ARBA00023146"/>
    </source>
</evidence>
<dbReference type="NCBIfam" id="TIGR00392">
    <property type="entry name" value="ileS"/>
    <property type="match status" value="1"/>
</dbReference>
<keyword evidence="7 10" id="KW-0030">Aminoacyl-tRNA synthetase</keyword>
<dbReference type="GO" id="GO:0002161">
    <property type="term" value="F:aminoacyl-tRNA deacylase activity"/>
    <property type="evidence" value="ECO:0007669"/>
    <property type="project" value="InterPro"/>
</dbReference>
<feature type="binding site" evidence="10">
    <location>
        <position position="645"/>
    </location>
    <ligand>
        <name>ATP</name>
        <dbReference type="ChEBI" id="CHEBI:30616"/>
    </ligand>
</feature>
<dbReference type="FunFam" id="3.40.50.620:FF:000092">
    <property type="entry name" value="Isoleucine--tRNA ligase"/>
    <property type="match status" value="1"/>
</dbReference>
<dbReference type="Gene3D" id="3.40.50.620">
    <property type="entry name" value="HUPs"/>
    <property type="match status" value="2"/>
</dbReference>
<dbReference type="Gene3D" id="1.10.730.20">
    <property type="match status" value="1"/>
</dbReference>
<dbReference type="PRINTS" id="PR00984">
    <property type="entry name" value="TRNASYNTHILE"/>
</dbReference>
<dbReference type="Pfam" id="PF08264">
    <property type="entry name" value="Anticodon_1"/>
    <property type="match status" value="1"/>
</dbReference>
<dbReference type="PANTHER" id="PTHR42765:SF1">
    <property type="entry name" value="ISOLEUCINE--TRNA LIGASE, MITOCHONDRIAL"/>
    <property type="match status" value="1"/>
</dbReference>
<dbReference type="GO" id="GO:0000049">
    <property type="term" value="F:tRNA binding"/>
    <property type="evidence" value="ECO:0007669"/>
    <property type="project" value="InterPro"/>
</dbReference>
<name>A0A068NIP7_FIMGI</name>
<evidence type="ECO:0000256" key="3">
    <source>
        <dbReference type="ARBA" id="ARBA00022598"/>
    </source>
</evidence>
<dbReference type="GO" id="GO:0006428">
    <property type="term" value="P:isoleucyl-tRNA aminoacylation"/>
    <property type="evidence" value="ECO:0007669"/>
    <property type="project" value="UniProtKB-UniRule"/>
</dbReference>